<dbReference type="GO" id="GO:0006412">
    <property type="term" value="P:translation"/>
    <property type="evidence" value="ECO:0007669"/>
    <property type="project" value="InterPro"/>
</dbReference>
<dbReference type="Gene3D" id="3.90.1030.10">
    <property type="entry name" value="Ribosomal protein L17"/>
    <property type="match status" value="1"/>
</dbReference>
<comment type="caution">
    <text evidence="5">The sequence shown here is derived from an EMBL/GenBank/DDBJ whole genome shotgun (WGS) entry which is preliminary data.</text>
</comment>
<comment type="similarity">
    <text evidence="1 4">Belongs to the bacterial ribosomal protein bL17 family.</text>
</comment>
<dbReference type="InterPro" id="IPR036373">
    <property type="entry name" value="Ribosomal_bL17_sf"/>
</dbReference>
<dbReference type="PANTHER" id="PTHR14413:SF16">
    <property type="entry name" value="LARGE RIBOSOMAL SUBUNIT PROTEIN BL17M"/>
    <property type="match status" value="1"/>
</dbReference>
<evidence type="ECO:0000256" key="3">
    <source>
        <dbReference type="ARBA" id="ARBA00023274"/>
    </source>
</evidence>
<dbReference type="InterPro" id="IPR000456">
    <property type="entry name" value="Ribosomal_bL17"/>
</dbReference>
<evidence type="ECO:0000256" key="2">
    <source>
        <dbReference type="ARBA" id="ARBA00022980"/>
    </source>
</evidence>
<dbReference type="Proteomes" id="UP001431209">
    <property type="component" value="Unassembled WGS sequence"/>
</dbReference>
<evidence type="ECO:0000256" key="4">
    <source>
        <dbReference type="RuleBase" id="RU000660"/>
    </source>
</evidence>
<evidence type="ECO:0008006" key="7">
    <source>
        <dbReference type="Google" id="ProtNLM"/>
    </source>
</evidence>
<dbReference type="GO" id="GO:0015934">
    <property type="term" value="C:large ribosomal subunit"/>
    <property type="evidence" value="ECO:0007669"/>
    <property type="project" value="TreeGrafter"/>
</dbReference>
<keyword evidence="2 4" id="KW-0689">Ribosomal protein</keyword>
<dbReference type="SUPFAM" id="SSF64263">
    <property type="entry name" value="Prokaryotic ribosomal protein L17"/>
    <property type="match status" value="1"/>
</dbReference>
<dbReference type="AlphaFoldDB" id="A0AAW2ZGL4"/>
<protein>
    <recommendedName>
        <fullName evidence="7">50S ribosomal protein L17, chloroplastic</fullName>
    </recommendedName>
</protein>
<reference evidence="5 6" key="1">
    <citation type="submission" date="2024-03" db="EMBL/GenBank/DDBJ databases">
        <title>The Acrasis kona genome and developmental transcriptomes reveal deep origins of eukaryotic multicellular pathways.</title>
        <authorList>
            <person name="Sheikh S."/>
            <person name="Fu C.-J."/>
            <person name="Brown M.W."/>
            <person name="Baldauf S.L."/>
        </authorList>
    </citation>
    <scope>NUCLEOTIDE SEQUENCE [LARGE SCALE GENOMIC DNA]</scope>
    <source>
        <strain evidence="5 6">ATCC MYA-3509</strain>
    </source>
</reference>
<organism evidence="5 6">
    <name type="scientific">Acrasis kona</name>
    <dbReference type="NCBI Taxonomy" id="1008807"/>
    <lineage>
        <taxon>Eukaryota</taxon>
        <taxon>Discoba</taxon>
        <taxon>Heterolobosea</taxon>
        <taxon>Tetramitia</taxon>
        <taxon>Eutetramitia</taxon>
        <taxon>Acrasidae</taxon>
        <taxon>Acrasis</taxon>
    </lineage>
</organism>
<name>A0AAW2ZGL4_9EUKA</name>
<sequence>MKHGIHTRKFGRDSKHRRAMLRNLATNLITHDIIRTTLHRAKDLKKITEKLIGHSFNPNRYNARKKLQGYLFTRFAYKRAFHEFPHRFKDRTGGYVRIIPDDRRRKGDGAKMAWIELLDLDKIPERNPITKRMVIEQRVQEAQNIALLAKRIGQKLIITNTQPDTSSLTLQPTFNSKDIN</sequence>
<dbReference type="NCBIfam" id="TIGR00059">
    <property type="entry name" value="L17"/>
    <property type="match status" value="1"/>
</dbReference>
<keyword evidence="6" id="KW-1185">Reference proteome</keyword>
<dbReference type="Pfam" id="PF01196">
    <property type="entry name" value="Ribosomal_L17"/>
    <property type="match status" value="1"/>
</dbReference>
<keyword evidence="3 4" id="KW-0687">Ribonucleoprotein</keyword>
<proteinExistence type="inferred from homology"/>
<dbReference type="PANTHER" id="PTHR14413">
    <property type="entry name" value="RIBOSOMAL PROTEIN L17"/>
    <property type="match status" value="1"/>
</dbReference>
<gene>
    <name evidence="5" type="ORF">AKO1_015273</name>
</gene>
<evidence type="ECO:0000313" key="5">
    <source>
        <dbReference type="EMBL" id="KAL0487950.1"/>
    </source>
</evidence>
<evidence type="ECO:0000313" key="6">
    <source>
        <dbReference type="Proteomes" id="UP001431209"/>
    </source>
</evidence>
<dbReference type="EMBL" id="JAOPGA020001388">
    <property type="protein sequence ID" value="KAL0487950.1"/>
    <property type="molecule type" value="Genomic_DNA"/>
</dbReference>
<accession>A0AAW2ZGL4</accession>
<evidence type="ECO:0000256" key="1">
    <source>
        <dbReference type="ARBA" id="ARBA00008777"/>
    </source>
</evidence>
<dbReference type="GO" id="GO:0003735">
    <property type="term" value="F:structural constituent of ribosome"/>
    <property type="evidence" value="ECO:0007669"/>
    <property type="project" value="InterPro"/>
</dbReference>